<name>E2ZHF0_9FIRM</name>
<dbReference type="AlphaFoldDB" id="E2ZHF0"/>
<gene>
    <name evidence="1" type="ORF">HMPREF9436_01089</name>
</gene>
<organism evidence="1 2">
    <name type="scientific">Faecalibacterium cf. prausnitzii KLE1255</name>
    <dbReference type="NCBI Taxonomy" id="748224"/>
    <lineage>
        <taxon>Bacteria</taxon>
        <taxon>Bacillati</taxon>
        <taxon>Bacillota</taxon>
        <taxon>Clostridia</taxon>
        <taxon>Eubacteriales</taxon>
        <taxon>Oscillospiraceae</taxon>
        <taxon>Faecalibacterium</taxon>
    </lineage>
</organism>
<proteinExistence type="predicted"/>
<comment type="caution">
    <text evidence="1">The sequence shown here is derived from an EMBL/GenBank/DDBJ whole genome shotgun (WGS) entry which is preliminary data.</text>
</comment>
<evidence type="ECO:0000313" key="1">
    <source>
        <dbReference type="EMBL" id="EFQ07400.1"/>
    </source>
</evidence>
<dbReference type="HOGENOM" id="CLU_3200037_0_0_9"/>
<evidence type="ECO:0000313" key="2">
    <source>
        <dbReference type="Proteomes" id="UP000006028"/>
    </source>
</evidence>
<sequence>MGKTPLSASCFVRKRMGKERPFVKKCGASGFLCKKTCESKDKVLN</sequence>
<accession>E2ZHF0</accession>
<dbReference type="Proteomes" id="UP000006028">
    <property type="component" value="Unassembled WGS sequence"/>
</dbReference>
<protein>
    <submittedName>
        <fullName evidence="1">Uncharacterized protein</fullName>
    </submittedName>
</protein>
<dbReference type="BioCyc" id="FCF748224-HMP:GTSS-2402-MONOMER"/>
<dbReference type="EMBL" id="AECU01000091">
    <property type="protein sequence ID" value="EFQ07400.1"/>
    <property type="molecule type" value="Genomic_DNA"/>
</dbReference>
<dbReference type="STRING" id="748224.HMPREF9436_01089"/>
<reference evidence="1 2" key="1">
    <citation type="submission" date="2010-08" db="EMBL/GenBank/DDBJ databases">
        <authorList>
            <person name="Weinstock G."/>
            <person name="Sodergren E."/>
            <person name="Clifton S."/>
            <person name="Fulton L."/>
            <person name="Fulton B."/>
            <person name="Courtney L."/>
            <person name="Fronick C."/>
            <person name="Harrison M."/>
            <person name="Strong C."/>
            <person name="Farmer C."/>
            <person name="Delahaunty K."/>
            <person name="Markovic C."/>
            <person name="Hall O."/>
            <person name="Minx P."/>
            <person name="Tomlinson C."/>
            <person name="Mitreva M."/>
            <person name="Hou S."/>
            <person name="Chen J."/>
            <person name="Wollam A."/>
            <person name="Pepin K.H."/>
            <person name="Johnson M."/>
            <person name="Bhonagiri V."/>
            <person name="Zhang X."/>
            <person name="Suruliraj S."/>
            <person name="Warren W."/>
            <person name="Chinwalla A."/>
            <person name="Mardis E.R."/>
            <person name="Wilson R.K."/>
        </authorList>
    </citation>
    <scope>NUCLEOTIDE SEQUENCE [LARGE SCALE GENOMIC DNA]</scope>
    <source>
        <strain evidence="1 2">KLE1255</strain>
    </source>
</reference>